<dbReference type="PANTHER" id="PTHR30193:SF42">
    <property type="entry name" value="ABC TRANSPORTER PERMEASE PROTEIN"/>
    <property type="match status" value="1"/>
</dbReference>
<name>A0AAU7JL75_9HYPH</name>
<evidence type="ECO:0000256" key="2">
    <source>
        <dbReference type="ARBA" id="ARBA00022448"/>
    </source>
</evidence>
<evidence type="ECO:0000256" key="4">
    <source>
        <dbReference type="ARBA" id="ARBA00022692"/>
    </source>
</evidence>
<dbReference type="GO" id="GO:0005886">
    <property type="term" value="C:plasma membrane"/>
    <property type="evidence" value="ECO:0007669"/>
    <property type="project" value="UniProtKB-SubCell"/>
</dbReference>
<sequence length="297" mass="32708">MRVIRPRLASRFAALLGLTPALAILLVVYVGCTAWTIWISMTSSRMLPSSNFVGLRQYEALFANERWQVSVGNLAVFGVLFMLASIALGFLLAVAIDQRVRGENLLRSIFLYPFSMSFIVTGLVWQWLLNPTFGIEKMGRDLGFADFRFDWIVRQDMVIYTLVFAAVWHAAGLVMAIMLAGLRGIDEDIWKAARIDGLPPWRVYLSVVIPMLGASFATASVLLATSVVRLYDLSVAMTNGGPGVASEVPAKFVMDHLFERGNLGLATAAATSMLITVAAVVGPWLYWQSRRTGRAHA</sequence>
<dbReference type="PANTHER" id="PTHR30193">
    <property type="entry name" value="ABC TRANSPORTER PERMEASE PROTEIN"/>
    <property type="match status" value="1"/>
</dbReference>
<accession>A0AAU7JL75</accession>
<evidence type="ECO:0000256" key="1">
    <source>
        <dbReference type="ARBA" id="ARBA00004651"/>
    </source>
</evidence>
<keyword evidence="5 7" id="KW-1133">Transmembrane helix</keyword>
<feature type="transmembrane region" description="Helical" evidence="7">
    <location>
        <begin position="12"/>
        <end position="38"/>
    </location>
</feature>
<evidence type="ECO:0000313" key="9">
    <source>
        <dbReference type="EMBL" id="XBO40689.1"/>
    </source>
</evidence>
<reference evidence="9" key="1">
    <citation type="submission" date="2024-05" db="EMBL/GenBank/DDBJ databases">
        <authorList>
            <person name="Kim S."/>
            <person name="Heo J."/>
            <person name="Choi H."/>
            <person name="Choi Y."/>
            <person name="Kwon S.-W."/>
            <person name="Kim Y."/>
        </authorList>
    </citation>
    <scope>NUCLEOTIDE SEQUENCE</scope>
    <source>
        <strain evidence="9">KACC 23698</strain>
    </source>
</reference>
<protein>
    <submittedName>
        <fullName evidence="9">Sugar ABC transporter permease</fullName>
    </submittedName>
</protein>
<keyword evidence="3" id="KW-1003">Cell membrane</keyword>
<evidence type="ECO:0000259" key="8">
    <source>
        <dbReference type="PROSITE" id="PS50928"/>
    </source>
</evidence>
<evidence type="ECO:0000256" key="5">
    <source>
        <dbReference type="ARBA" id="ARBA00022989"/>
    </source>
</evidence>
<dbReference type="Pfam" id="PF00528">
    <property type="entry name" value="BPD_transp_1"/>
    <property type="match status" value="1"/>
</dbReference>
<gene>
    <name evidence="9" type="ORF">ABEG18_07970</name>
</gene>
<keyword evidence="4 7" id="KW-0812">Transmembrane</keyword>
<dbReference type="SUPFAM" id="SSF161098">
    <property type="entry name" value="MetI-like"/>
    <property type="match status" value="1"/>
</dbReference>
<feature type="transmembrane region" description="Helical" evidence="7">
    <location>
        <begin position="109"/>
        <end position="128"/>
    </location>
</feature>
<dbReference type="InterPro" id="IPR035906">
    <property type="entry name" value="MetI-like_sf"/>
</dbReference>
<feature type="transmembrane region" description="Helical" evidence="7">
    <location>
        <begin position="263"/>
        <end position="287"/>
    </location>
</feature>
<comment type="similarity">
    <text evidence="7">Belongs to the binding-protein-dependent transport system permease family.</text>
</comment>
<feature type="transmembrane region" description="Helical" evidence="7">
    <location>
        <begin position="157"/>
        <end position="182"/>
    </location>
</feature>
<organism evidence="9">
    <name type="scientific">Alsobacter sp. KACC 23698</name>
    <dbReference type="NCBI Taxonomy" id="3149229"/>
    <lineage>
        <taxon>Bacteria</taxon>
        <taxon>Pseudomonadati</taxon>
        <taxon>Pseudomonadota</taxon>
        <taxon>Alphaproteobacteria</taxon>
        <taxon>Hyphomicrobiales</taxon>
        <taxon>Alsobacteraceae</taxon>
        <taxon>Alsobacter</taxon>
    </lineage>
</organism>
<dbReference type="PROSITE" id="PS50928">
    <property type="entry name" value="ABC_TM1"/>
    <property type="match status" value="1"/>
</dbReference>
<keyword evidence="2 7" id="KW-0813">Transport</keyword>
<proteinExistence type="inferred from homology"/>
<feature type="transmembrane region" description="Helical" evidence="7">
    <location>
        <begin position="74"/>
        <end position="97"/>
    </location>
</feature>
<evidence type="ECO:0000256" key="6">
    <source>
        <dbReference type="ARBA" id="ARBA00023136"/>
    </source>
</evidence>
<dbReference type="Gene3D" id="1.10.3720.10">
    <property type="entry name" value="MetI-like"/>
    <property type="match status" value="1"/>
</dbReference>
<comment type="subcellular location">
    <subcellularLocation>
        <location evidence="1 7">Cell membrane</location>
        <topology evidence="1 7">Multi-pass membrane protein</topology>
    </subcellularLocation>
</comment>
<dbReference type="InterPro" id="IPR051393">
    <property type="entry name" value="ABC_transporter_permease"/>
</dbReference>
<feature type="transmembrane region" description="Helical" evidence="7">
    <location>
        <begin position="203"/>
        <end position="228"/>
    </location>
</feature>
<keyword evidence="6 7" id="KW-0472">Membrane</keyword>
<feature type="domain" description="ABC transmembrane type-1" evidence="8">
    <location>
        <begin position="71"/>
        <end position="286"/>
    </location>
</feature>
<dbReference type="RefSeq" id="WP_406857543.1">
    <property type="nucleotide sequence ID" value="NZ_CP157484.1"/>
</dbReference>
<dbReference type="GO" id="GO:0055085">
    <property type="term" value="P:transmembrane transport"/>
    <property type="evidence" value="ECO:0007669"/>
    <property type="project" value="InterPro"/>
</dbReference>
<evidence type="ECO:0000256" key="7">
    <source>
        <dbReference type="RuleBase" id="RU363032"/>
    </source>
</evidence>
<dbReference type="CDD" id="cd06261">
    <property type="entry name" value="TM_PBP2"/>
    <property type="match status" value="1"/>
</dbReference>
<evidence type="ECO:0000256" key="3">
    <source>
        <dbReference type="ARBA" id="ARBA00022475"/>
    </source>
</evidence>
<dbReference type="EMBL" id="CP157484">
    <property type="protein sequence ID" value="XBO40689.1"/>
    <property type="molecule type" value="Genomic_DNA"/>
</dbReference>
<dbReference type="InterPro" id="IPR000515">
    <property type="entry name" value="MetI-like"/>
</dbReference>
<dbReference type="AlphaFoldDB" id="A0AAU7JL75"/>